<protein>
    <submittedName>
        <fullName evidence="1">Uncharacterized protein</fullName>
    </submittedName>
</protein>
<proteinExistence type="predicted"/>
<evidence type="ECO:0000313" key="1">
    <source>
        <dbReference type="EMBL" id="TIA91581.1"/>
    </source>
</evidence>
<dbReference type="EMBL" id="SPNW01000011">
    <property type="protein sequence ID" value="TIA91581.1"/>
    <property type="molecule type" value="Genomic_DNA"/>
</dbReference>
<gene>
    <name evidence="1" type="ORF">E3P99_00998</name>
</gene>
<reference evidence="1 2" key="1">
    <citation type="submission" date="2019-03" db="EMBL/GenBank/DDBJ databases">
        <title>Sequencing 23 genomes of Wallemia ichthyophaga.</title>
        <authorList>
            <person name="Gostincar C."/>
        </authorList>
    </citation>
    <scope>NUCLEOTIDE SEQUENCE [LARGE SCALE GENOMIC DNA]</scope>
    <source>
        <strain evidence="1 2">EXF-5753</strain>
    </source>
</reference>
<comment type="caution">
    <text evidence="1">The sequence shown here is derived from an EMBL/GenBank/DDBJ whole genome shotgun (WGS) entry which is preliminary data.</text>
</comment>
<name>A0A4T0FST3_9BASI</name>
<keyword evidence="2" id="KW-1185">Reference proteome</keyword>
<accession>A0A4T0FST3</accession>
<dbReference type="Proteomes" id="UP000310189">
    <property type="component" value="Unassembled WGS sequence"/>
</dbReference>
<organism evidence="1 2">
    <name type="scientific">Wallemia hederae</name>
    <dbReference type="NCBI Taxonomy" id="1540922"/>
    <lineage>
        <taxon>Eukaryota</taxon>
        <taxon>Fungi</taxon>
        <taxon>Dikarya</taxon>
        <taxon>Basidiomycota</taxon>
        <taxon>Wallemiomycotina</taxon>
        <taxon>Wallemiomycetes</taxon>
        <taxon>Wallemiales</taxon>
        <taxon>Wallemiaceae</taxon>
        <taxon>Wallemia</taxon>
    </lineage>
</organism>
<evidence type="ECO:0000313" key="2">
    <source>
        <dbReference type="Proteomes" id="UP000310189"/>
    </source>
</evidence>
<dbReference type="AlphaFoldDB" id="A0A4T0FST3"/>
<sequence>MCIAALTTLPTELITSLVVDYGCKELLCVSKRLYNIALELLHTRTLYSPKTPREESNTLSIIQSYLQFTQRLPHSPFAELVHHAHLNLHHFTGNTRFEECGEIANVAKSLPNLKTIDIVLETVKEGENVEKLIGSSRSVKDLSIYIHTLCNGAVDAIADAVLKRYPNLEVLHIHRPDFVTMPGFDKIAQEKFIERVNKVITSKHPLNLILMKNCMDAYRLSQKHHCYTTKTYVNYFHIYSRREGNFREEENKQIRLQHLKEFYPDSTPKLHVAGSGYGDYEFDQLNEDEYMMLSPKLKKYANIDSQARDDLREAIIARNEAQALYRSANIEEFIDMDDVDDYLDYCYDDRDSGRRGRRGHH</sequence>
<dbReference type="OrthoDB" id="10484947at2759"/>